<dbReference type="RefSeq" id="WP_137401103.1">
    <property type="nucleotide sequence ID" value="NZ_BMIU01000002.1"/>
</dbReference>
<reference evidence="2" key="1">
    <citation type="journal article" date="2019" name="Int. J. Syst. Evol. Microbiol.">
        <title>The Global Catalogue of Microorganisms (GCM) 10K type strain sequencing project: providing services to taxonomists for standard genome sequencing and annotation.</title>
        <authorList>
            <consortium name="The Broad Institute Genomics Platform"/>
            <consortium name="The Broad Institute Genome Sequencing Center for Infectious Disease"/>
            <person name="Wu L."/>
            <person name="Ma J."/>
        </authorList>
    </citation>
    <scope>NUCLEOTIDE SEQUENCE [LARGE SCALE GENOMIC DNA]</scope>
    <source>
        <strain evidence="2">CGMCC 1.15407</strain>
    </source>
</reference>
<gene>
    <name evidence="1" type="ORF">GCM10011339_08050</name>
</gene>
<evidence type="ECO:0000313" key="2">
    <source>
        <dbReference type="Proteomes" id="UP000647339"/>
    </source>
</evidence>
<dbReference type="Proteomes" id="UP000647339">
    <property type="component" value="Unassembled WGS sequence"/>
</dbReference>
<keyword evidence="2" id="KW-1185">Reference proteome</keyword>
<organism evidence="1 2">
    <name type="scientific">Echinicola rosea</name>
    <dbReference type="NCBI Taxonomy" id="1807691"/>
    <lineage>
        <taxon>Bacteria</taxon>
        <taxon>Pseudomonadati</taxon>
        <taxon>Bacteroidota</taxon>
        <taxon>Cytophagia</taxon>
        <taxon>Cytophagales</taxon>
        <taxon>Cyclobacteriaceae</taxon>
        <taxon>Echinicola</taxon>
    </lineage>
</organism>
<name>A0ABQ1UNH3_9BACT</name>
<proteinExistence type="predicted"/>
<dbReference type="Gene3D" id="3.40.1350.10">
    <property type="match status" value="1"/>
</dbReference>
<dbReference type="InterPro" id="IPR011856">
    <property type="entry name" value="tRNA_endonuc-like_dom_sf"/>
</dbReference>
<comment type="caution">
    <text evidence="1">The sequence shown here is derived from an EMBL/GenBank/DDBJ whole genome shotgun (WGS) entry which is preliminary data.</text>
</comment>
<dbReference type="EMBL" id="BMIU01000002">
    <property type="protein sequence ID" value="GGF22324.1"/>
    <property type="molecule type" value="Genomic_DNA"/>
</dbReference>
<sequence>MEIFRQITANNISMKPYPFWKELAMEAYLLENEEILKLDDQNFSDVVVVDAELALKAGRKSGDGRIDILAKYGGEYLGIVELKLNEINEESLGQLQDYLNVRGQILAIGDNWNEENPPKWVGVLVGSSISPRLQELLSNGYEYDGIPIAGMTIRRFRSEGNEIFVVADTYFKFNYTTKDYSKFIFNGEEFNKGRLVNAVMKHYVEMNPNISFAKLSHDFPKWVQGSFGVFTTVEEAEDIFQRWGHKRHYIKPEETIKLDDQTIATCTQWNPENIQKFIDQAQKHGMVIEVK</sequence>
<protein>
    <recommendedName>
        <fullName evidence="3">DUF91 domain-containing protein</fullName>
    </recommendedName>
</protein>
<accession>A0ABQ1UNH3</accession>
<evidence type="ECO:0008006" key="3">
    <source>
        <dbReference type="Google" id="ProtNLM"/>
    </source>
</evidence>
<evidence type="ECO:0000313" key="1">
    <source>
        <dbReference type="EMBL" id="GGF22324.1"/>
    </source>
</evidence>